<feature type="domain" description="DUF4124" evidence="2">
    <location>
        <begin position="10"/>
        <end position="53"/>
    </location>
</feature>
<dbReference type="GO" id="GO:0004222">
    <property type="term" value="F:metalloendopeptidase activity"/>
    <property type="evidence" value="ECO:0007669"/>
    <property type="project" value="TreeGrafter"/>
</dbReference>
<reference evidence="3 4" key="1">
    <citation type="journal article" date="2011" name="J. Bacteriol.">
        <title>Complete Genome Sequence of the Aerobic Marine Methanotroph Methylomonas methanica MC09.</title>
        <authorList>
            <person name="Boden R."/>
            <person name="Cunliffe M."/>
            <person name="Scanlan J."/>
            <person name="Moussard H."/>
            <person name="Kits K.D."/>
            <person name="Klotz M.G."/>
            <person name="Jetten M.S."/>
            <person name="Vuilleumier S."/>
            <person name="Han J."/>
            <person name="Peters L."/>
            <person name="Mikhailova N."/>
            <person name="Teshima H."/>
            <person name="Tapia R."/>
            <person name="Kyrpides N."/>
            <person name="Ivanova N."/>
            <person name="Pagani I."/>
            <person name="Cheng J.F."/>
            <person name="Goodwin L."/>
            <person name="Han C."/>
            <person name="Hauser L."/>
            <person name="Land M.L."/>
            <person name="Lapidus A."/>
            <person name="Lucas S."/>
            <person name="Pitluck S."/>
            <person name="Woyke T."/>
            <person name="Stein L."/>
            <person name="Murrell J.C."/>
        </authorList>
    </citation>
    <scope>NUCLEOTIDE SEQUENCE [LARGE SCALE GENOMIC DNA]</scope>
    <source>
        <strain evidence="3 4">MC09</strain>
    </source>
</reference>
<reference key="2">
    <citation type="submission" date="2011-05" db="EMBL/GenBank/DDBJ databases">
        <title>Complete genome sequence of the aerobic marine methanotroph Methylomonas methanica MC09.</title>
        <authorList>
            <person name="Boden R."/>
            <person name="Cunliffe M."/>
            <person name="Scanlan J."/>
            <person name="Moussard H."/>
            <person name="Kits K.D."/>
            <person name="Klotz M."/>
            <person name="Jetten M."/>
            <person name="Vuilleumier S."/>
            <person name="Han J."/>
            <person name="Peters L."/>
            <person name="Mikhailova N."/>
            <person name="Teshima H."/>
            <person name="Tapia R."/>
            <person name="Kyrpides N."/>
            <person name="Ivanova N."/>
            <person name="Pagani I."/>
            <person name="Cheng J.-F."/>
            <person name="Goodwin L."/>
            <person name="Han C."/>
            <person name="Hauser L."/>
            <person name="Land M."/>
            <person name="Lapidus A."/>
            <person name="Lucas S."/>
            <person name="Pitluck S."/>
            <person name="Woyke T."/>
            <person name="Stein L.Y."/>
            <person name="Murrell C."/>
        </authorList>
    </citation>
    <scope>NUCLEOTIDE SEQUENCE</scope>
    <source>
        <strain>MC09</strain>
    </source>
</reference>
<dbReference type="HOGENOM" id="CLU_062205_0_0_6"/>
<accession>G0A4P9</accession>
<dbReference type="Pfam" id="PF13511">
    <property type="entry name" value="DUF4124"/>
    <property type="match status" value="1"/>
</dbReference>
<dbReference type="KEGG" id="mmt:Metme_4447"/>
<sequence>MRLQCLLLILLLPLSTTGFAKKLYKYQDKQGRWYFSDKAPVTEQPVEVRQLKPVRKQRVWLEKTGSANSPGFLIINQYPGPIEVAVDWRDHHNLSATPQLPHRFVVEPGRSDNLFTITADDQAAESRFTLEYRYVVGRPLPDYASRVHYLPPLAPGRRFQVSQGFGGEFSHHDPQNQYAVDIMMPVGTPVHAARAGIVLEVEDDFYASGMQQAFASKANSIWILHEDGSMAVYAHLALEKAQVQPGLQVKAGELIAYSGNTGFSSGPHLHFAVQVNRGMRLESVPFQFMGANRLLFEPRQGDWLEGLTCGLDVKCN</sequence>
<dbReference type="EMBL" id="CP002738">
    <property type="protein sequence ID" value="AEG02790.1"/>
    <property type="molecule type" value="Genomic_DNA"/>
</dbReference>
<dbReference type="PANTHER" id="PTHR21666">
    <property type="entry name" value="PEPTIDASE-RELATED"/>
    <property type="match status" value="1"/>
</dbReference>
<dbReference type="PANTHER" id="PTHR21666:SF294">
    <property type="entry name" value="PEPTIDASE M23"/>
    <property type="match status" value="1"/>
</dbReference>
<proteinExistence type="predicted"/>
<keyword evidence="4" id="KW-1185">Reference proteome</keyword>
<dbReference type="InterPro" id="IPR025392">
    <property type="entry name" value="DUF4124"/>
</dbReference>
<reference evidence="4" key="3">
    <citation type="submission" date="2011-05" db="EMBL/GenBank/DDBJ databases">
        <title>Complete sequence of Methylomonas methanica MC09.</title>
        <authorList>
            <consortium name="US DOE Joint Genome Institute"/>
            <person name="Lucas S."/>
            <person name="Han J."/>
            <person name="Lapidus A."/>
            <person name="Cheng J.-F."/>
            <person name="Goodwin L."/>
            <person name="Pitluck S."/>
            <person name="Peters L."/>
            <person name="Mikhailova N."/>
            <person name="Teshima H."/>
            <person name="Han C."/>
            <person name="Tapia R."/>
            <person name="Land M."/>
            <person name="Hauser L."/>
            <person name="Kyrpides N."/>
            <person name="Ivanova N."/>
            <person name="Pagani I."/>
            <person name="Stein L."/>
            <person name="Woyke T."/>
        </authorList>
    </citation>
    <scope>NUCLEOTIDE SEQUENCE [LARGE SCALE GENOMIC DNA]</scope>
    <source>
        <strain evidence="4">MC09</strain>
    </source>
</reference>
<feature type="domain" description="M23ase beta-sheet core" evidence="1">
    <location>
        <begin position="177"/>
        <end position="276"/>
    </location>
</feature>
<dbReference type="SUPFAM" id="SSF51261">
    <property type="entry name" value="Duplicated hybrid motif"/>
    <property type="match status" value="1"/>
</dbReference>
<gene>
    <name evidence="3" type="ordered locus">Metme_4447</name>
</gene>
<dbReference type="OrthoDB" id="9805070at2"/>
<dbReference type="InterPro" id="IPR050570">
    <property type="entry name" value="Cell_wall_metabolism_enzyme"/>
</dbReference>
<dbReference type="Pfam" id="PF01551">
    <property type="entry name" value="Peptidase_M23"/>
    <property type="match status" value="1"/>
</dbReference>
<organism evidence="3 4">
    <name type="scientific">Methylomonas methanica (strain DSM 25384 / MC09)</name>
    <dbReference type="NCBI Taxonomy" id="857087"/>
    <lineage>
        <taxon>Bacteria</taxon>
        <taxon>Pseudomonadati</taxon>
        <taxon>Pseudomonadota</taxon>
        <taxon>Gammaproteobacteria</taxon>
        <taxon>Methylococcales</taxon>
        <taxon>Methylococcaceae</taxon>
        <taxon>Methylomonas</taxon>
    </lineage>
</organism>
<dbReference type="InterPro" id="IPR011055">
    <property type="entry name" value="Dup_hybrid_motif"/>
</dbReference>
<evidence type="ECO:0000259" key="2">
    <source>
        <dbReference type="Pfam" id="PF13511"/>
    </source>
</evidence>
<dbReference type="InterPro" id="IPR016047">
    <property type="entry name" value="M23ase_b-sheet_dom"/>
</dbReference>
<dbReference type="STRING" id="857087.Metme_4447"/>
<evidence type="ECO:0000313" key="4">
    <source>
        <dbReference type="Proteomes" id="UP000008888"/>
    </source>
</evidence>
<dbReference type="AlphaFoldDB" id="G0A4P9"/>
<dbReference type="CDD" id="cd12797">
    <property type="entry name" value="M23_peptidase"/>
    <property type="match status" value="1"/>
</dbReference>
<dbReference type="eggNOG" id="COG0739">
    <property type="taxonomic scope" value="Bacteria"/>
</dbReference>
<dbReference type="Gene3D" id="2.70.70.10">
    <property type="entry name" value="Glucose Permease (Domain IIA)"/>
    <property type="match status" value="1"/>
</dbReference>
<protein>
    <submittedName>
        <fullName evidence="3">Peptidase M23</fullName>
    </submittedName>
</protein>
<evidence type="ECO:0000313" key="3">
    <source>
        <dbReference type="EMBL" id="AEG02790.1"/>
    </source>
</evidence>
<name>G0A4P9_METMM</name>
<evidence type="ECO:0000259" key="1">
    <source>
        <dbReference type="Pfam" id="PF01551"/>
    </source>
</evidence>
<dbReference type="Proteomes" id="UP000008888">
    <property type="component" value="Chromosome"/>
</dbReference>